<proteinExistence type="predicted"/>
<dbReference type="EMBL" id="WTXG01000009">
    <property type="protein sequence ID" value="KAI0303416.1"/>
    <property type="molecule type" value="Genomic_DNA"/>
</dbReference>
<evidence type="ECO:0000256" key="1">
    <source>
        <dbReference type="SAM" id="MobiDB-lite"/>
    </source>
</evidence>
<evidence type="ECO:0000313" key="2">
    <source>
        <dbReference type="EMBL" id="KAI0303416.1"/>
    </source>
</evidence>
<reference evidence="2" key="1">
    <citation type="journal article" date="2022" name="New Phytol.">
        <title>Evolutionary transition to the ectomycorrhizal habit in the genomes of a hyperdiverse lineage of mushroom-forming fungi.</title>
        <authorList>
            <person name="Looney B."/>
            <person name="Miyauchi S."/>
            <person name="Morin E."/>
            <person name="Drula E."/>
            <person name="Courty P.E."/>
            <person name="Kohler A."/>
            <person name="Kuo A."/>
            <person name="LaButti K."/>
            <person name="Pangilinan J."/>
            <person name="Lipzen A."/>
            <person name="Riley R."/>
            <person name="Andreopoulos W."/>
            <person name="He G."/>
            <person name="Johnson J."/>
            <person name="Nolan M."/>
            <person name="Tritt A."/>
            <person name="Barry K.W."/>
            <person name="Grigoriev I.V."/>
            <person name="Nagy L.G."/>
            <person name="Hibbett D."/>
            <person name="Henrissat B."/>
            <person name="Matheny P.B."/>
            <person name="Labbe J."/>
            <person name="Martin F.M."/>
        </authorList>
    </citation>
    <scope>NUCLEOTIDE SEQUENCE</scope>
    <source>
        <strain evidence="2">BPL690</strain>
    </source>
</reference>
<feature type="region of interest" description="Disordered" evidence="1">
    <location>
        <begin position="14"/>
        <end position="87"/>
    </location>
</feature>
<feature type="compositionally biased region" description="Polar residues" evidence="1">
    <location>
        <begin position="56"/>
        <end position="71"/>
    </location>
</feature>
<name>A0AAD4QNC1_9AGAM</name>
<sequence>MSEIVRRSVTLLSQDGGRSGIPMPMPSSAMKKSTQNKRLSVAGPAARGVHPPLAVPSTNPRQSLYRSQNVNPLLASASKHGRTPLNL</sequence>
<evidence type="ECO:0000313" key="3">
    <source>
        <dbReference type="Proteomes" id="UP001203297"/>
    </source>
</evidence>
<keyword evidence="3" id="KW-1185">Reference proteome</keyword>
<dbReference type="AlphaFoldDB" id="A0AAD4QNC1"/>
<protein>
    <submittedName>
        <fullName evidence="2">Uncharacterized protein</fullName>
    </submittedName>
</protein>
<accession>A0AAD4QNC1</accession>
<organism evidence="2 3">
    <name type="scientific">Multifurca ochricompacta</name>
    <dbReference type="NCBI Taxonomy" id="376703"/>
    <lineage>
        <taxon>Eukaryota</taxon>
        <taxon>Fungi</taxon>
        <taxon>Dikarya</taxon>
        <taxon>Basidiomycota</taxon>
        <taxon>Agaricomycotina</taxon>
        <taxon>Agaricomycetes</taxon>
        <taxon>Russulales</taxon>
        <taxon>Russulaceae</taxon>
        <taxon>Multifurca</taxon>
    </lineage>
</organism>
<gene>
    <name evidence="2" type="ORF">B0F90DRAFT_1369781</name>
</gene>
<comment type="caution">
    <text evidence="2">The sequence shown here is derived from an EMBL/GenBank/DDBJ whole genome shotgun (WGS) entry which is preliminary data.</text>
</comment>
<dbReference type="Proteomes" id="UP001203297">
    <property type="component" value="Unassembled WGS sequence"/>
</dbReference>